<proteinExistence type="inferred from homology"/>
<dbReference type="InterPro" id="IPR005828">
    <property type="entry name" value="MFS_sugar_transport-like"/>
</dbReference>
<dbReference type="WBParaSite" id="ACRNAN_Path_756.g2860.t1">
    <property type="protein sequence ID" value="ACRNAN_Path_756.g2860.t1"/>
    <property type="gene ID" value="ACRNAN_Path_756.g2860"/>
</dbReference>
<feature type="transmembrane region" description="Helical" evidence="8">
    <location>
        <begin position="258"/>
        <end position="276"/>
    </location>
</feature>
<dbReference type="InterPro" id="IPR005829">
    <property type="entry name" value="Sugar_transporter_CS"/>
</dbReference>
<feature type="transmembrane region" description="Helical" evidence="8">
    <location>
        <begin position="109"/>
        <end position="130"/>
    </location>
</feature>
<dbReference type="InterPro" id="IPR045263">
    <property type="entry name" value="GLUT"/>
</dbReference>
<dbReference type="PANTHER" id="PTHR23503">
    <property type="entry name" value="SOLUTE CARRIER FAMILY 2"/>
    <property type="match status" value="1"/>
</dbReference>
<dbReference type="NCBIfam" id="TIGR00879">
    <property type="entry name" value="SP"/>
    <property type="match status" value="1"/>
</dbReference>
<keyword evidence="2 6" id="KW-0813">Transport</keyword>
<feature type="transmembrane region" description="Helical" evidence="8">
    <location>
        <begin position="541"/>
        <end position="561"/>
    </location>
</feature>
<evidence type="ECO:0000256" key="1">
    <source>
        <dbReference type="ARBA" id="ARBA00004141"/>
    </source>
</evidence>
<feature type="transmembrane region" description="Helical" evidence="8">
    <location>
        <begin position="408"/>
        <end position="431"/>
    </location>
</feature>
<evidence type="ECO:0000256" key="4">
    <source>
        <dbReference type="ARBA" id="ARBA00022989"/>
    </source>
</evidence>
<feature type="transmembrane region" description="Helical" evidence="8">
    <location>
        <begin position="515"/>
        <end position="535"/>
    </location>
</feature>
<dbReference type="Proteomes" id="UP000887540">
    <property type="component" value="Unplaced"/>
</dbReference>
<keyword evidence="10" id="KW-1185">Reference proteome</keyword>
<feature type="coiled-coil region" evidence="7">
    <location>
        <begin position="316"/>
        <end position="356"/>
    </location>
</feature>
<evidence type="ECO:0000256" key="7">
    <source>
        <dbReference type="SAM" id="Coils"/>
    </source>
</evidence>
<keyword evidence="4 8" id="KW-1133">Transmembrane helix</keyword>
<evidence type="ECO:0000256" key="2">
    <source>
        <dbReference type="ARBA" id="ARBA00022448"/>
    </source>
</evidence>
<feature type="transmembrane region" description="Helical" evidence="8">
    <location>
        <begin position="196"/>
        <end position="215"/>
    </location>
</feature>
<evidence type="ECO:0000256" key="8">
    <source>
        <dbReference type="SAM" id="Phobius"/>
    </source>
</evidence>
<dbReference type="GO" id="GO:0016020">
    <property type="term" value="C:membrane"/>
    <property type="evidence" value="ECO:0007669"/>
    <property type="project" value="UniProtKB-SubCell"/>
</dbReference>
<feature type="transmembrane region" description="Helical" evidence="8">
    <location>
        <begin position="221"/>
        <end position="246"/>
    </location>
</feature>
<sequence>MPSSHWSTMPNHQKVGVYDDLREDLQDHCRTYTTYTIEAWYPSQIVLQKTIERAKKFVAKLYQLLHLLVVDKVRLEGGQVEQQEKLLNAKDAATLLNPSIDGKKLEGRLTLALLFAVIAVTIGGSFQFGYHIGNVNAPADLINNWHNESHINSTGEVLEKKDADFQWSIAVGIFAVGGMAGGLLSGWLADKMGRKGALLFNNLFAFIAAAFLSFAKRSDVFHFITIGRLVIGFCCGLSSGLVPMYLTEVSPINLRGTLGSVHQLMVTISILFAQILGLRELLGNDSYWPLIFAFTLVPAIFQLLTLPLCPESPKYNLIVKANIDQAERDLKKLRGKDDVSQELDLIKDEASVAQNQPKTGILDMFGPTLRWPLTIAIMMMLSQQFSGINAAMFYSTTIFRRAGLTGDMPIYATIAMGAINVAQTIVSLWLVDHPKFGRRSLHLTGLIGMLISSLLIVISMILANPDKDGVPERQWASYLSILFVLTFVISFATGPGSIPWFFVSEIFPSSARGSANSIAVMANWTANFIVGVSFLPINNLLGQYTFLVFVALLAFFIFFTYKFVPETKGKTVEEINRELSRNSRNRT</sequence>
<evidence type="ECO:0000256" key="3">
    <source>
        <dbReference type="ARBA" id="ARBA00022692"/>
    </source>
</evidence>
<evidence type="ECO:0000256" key="6">
    <source>
        <dbReference type="RuleBase" id="RU003346"/>
    </source>
</evidence>
<dbReference type="PROSITE" id="PS50850">
    <property type="entry name" value="MFS"/>
    <property type="match status" value="1"/>
</dbReference>
<keyword evidence="3 8" id="KW-0812">Transmembrane</keyword>
<comment type="similarity">
    <text evidence="6">Belongs to the major facilitator superfamily. Sugar transporter (TC 2.A.1.1) family.</text>
</comment>
<dbReference type="InterPro" id="IPR003663">
    <property type="entry name" value="Sugar/inositol_transpt"/>
</dbReference>
<name>A0A914CAZ1_9BILA</name>
<feature type="domain" description="Major facilitator superfamily (MFS) profile" evidence="9">
    <location>
        <begin position="117"/>
        <end position="568"/>
    </location>
</feature>
<feature type="transmembrane region" description="Helical" evidence="8">
    <location>
        <begin position="443"/>
        <end position="463"/>
    </location>
</feature>
<feature type="transmembrane region" description="Helical" evidence="8">
    <location>
        <begin position="373"/>
        <end position="396"/>
    </location>
</feature>
<dbReference type="PROSITE" id="PS00217">
    <property type="entry name" value="SUGAR_TRANSPORT_2"/>
    <property type="match status" value="1"/>
</dbReference>
<keyword evidence="7" id="KW-0175">Coiled coil</keyword>
<feature type="transmembrane region" description="Helical" evidence="8">
    <location>
        <begin position="475"/>
        <end position="503"/>
    </location>
</feature>
<evidence type="ECO:0000313" key="10">
    <source>
        <dbReference type="Proteomes" id="UP000887540"/>
    </source>
</evidence>
<dbReference type="Pfam" id="PF00083">
    <property type="entry name" value="Sugar_tr"/>
    <property type="match status" value="1"/>
</dbReference>
<feature type="transmembrane region" description="Helical" evidence="8">
    <location>
        <begin position="288"/>
        <end position="309"/>
    </location>
</feature>
<protein>
    <submittedName>
        <fullName evidence="11">Major facilitator superfamily (MFS) profile domain-containing protein</fullName>
    </submittedName>
</protein>
<dbReference type="SUPFAM" id="SSF103473">
    <property type="entry name" value="MFS general substrate transporter"/>
    <property type="match status" value="1"/>
</dbReference>
<dbReference type="PRINTS" id="PR00171">
    <property type="entry name" value="SUGRTRNSPORT"/>
</dbReference>
<evidence type="ECO:0000313" key="11">
    <source>
        <dbReference type="WBParaSite" id="ACRNAN_Path_756.g2860.t1"/>
    </source>
</evidence>
<reference evidence="11" key="1">
    <citation type="submission" date="2022-11" db="UniProtKB">
        <authorList>
            <consortium name="WormBaseParasite"/>
        </authorList>
    </citation>
    <scope>IDENTIFICATION</scope>
</reference>
<dbReference type="PANTHER" id="PTHR23503:SF8">
    <property type="entry name" value="FACILITATED GLUCOSE TRANSPORTER PROTEIN 1"/>
    <property type="match status" value="1"/>
</dbReference>
<evidence type="ECO:0000259" key="9">
    <source>
        <dbReference type="PROSITE" id="PS50850"/>
    </source>
</evidence>
<dbReference type="AlphaFoldDB" id="A0A914CAZ1"/>
<accession>A0A914CAZ1</accession>
<comment type="subcellular location">
    <subcellularLocation>
        <location evidence="1">Membrane</location>
        <topology evidence="1">Multi-pass membrane protein</topology>
    </subcellularLocation>
</comment>
<dbReference type="Gene3D" id="1.20.1250.20">
    <property type="entry name" value="MFS general substrate transporter like domains"/>
    <property type="match status" value="1"/>
</dbReference>
<dbReference type="FunFam" id="1.20.1250.20:FF:000029">
    <property type="entry name" value="solute carrier family 2, facilitated glucose transporter member 4"/>
    <property type="match status" value="1"/>
</dbReference>
<dbReference type="InterPro" id="IPR036259">
    <property type="entry name" value="MFS_trans_sf"/>
</dbReference>
<organism evidence="10 11">
    <name type="scientific">Acrobeloides nanus</name>
    <dbReference type="NCBI Taxonomy" id="290746"/>
    <lineage>
        <taxon>Eukaryota</taxon>
        <taxon>Metazoa</taxon>
        <taxon>Ecdysozoa</taxon>
        <taxon>Nematoda</taxon>
        <taxon>Chromadorea</taxon>
        <taxon>Rhabditida</taxon>
        <taxon>Tylenchina</taxon>
        <taxon>Cephalobomorpha</taxon>
        <taxon>Cephaloboidea</taxon>
        <taxon>Cephalobidae</taxon>
        <taxon>Acrobeloides</taxon>
    </lineage>
</organism>
<dbReference type="InterPro" id="IPR020846">
    <property type="entry name" value="MFS_dom"/>
</dbReference>
<feature type="transmembrane region" description="Helical" evidence="8">
    <location>
        <begin position="167"/>
        <end position="189"/>
    </location>
</feature>
<evidence type="ECO:0000256" key="5">
    <source>
        <dbReference type="ARBA" id="ARBA00023136"/>
    </source>
</evidence>
<keyword evidence="5 8" id="KW-0472">Membrane</keyword>
<dbReference type="GO" id="GO:0015149">
    <property type="term" value="F:hexose transmembrane transporter activity"/>
    <property type="evidence" value="ECO:0007669"/>
    <property type="project" value="TreeGrafter"/>
</dbReference>